<organism evidence="1 2">
    <name type="scientific">Gossypium lobatum</name>
    <dbReference type="NCBI Taxonomy" id="34289"/>
    <lineage>
        <taxon>Eukaryota</taxon>
        <taxon>Viridiplantae</taxon>
        <taxon>Streptophyta</taxon>
        <taxon>Embryophyta</taxon>
        <taxon>Tracheophyta</taxon>
        <taxon>Spermatophyta</taxon>
        <taxon>Magnoliopsida</taxon>
        <taxon>eudicotyledons</taxon>
        <taxon>Gunneridae</taxon>
        <taxon>Pentapetalae</taxon>
        <taxon>rosids</taxon>
        <taxon>malvids</taxon>
        <taxon>Malvales</taxon>
        <taxon>Malvaceae</taxon>
        <taxon>Malvoideae</taxon>
        <taxon>Gossypium</taxon>
    </lineage>
</organism>
<evidence type="ECO:0000313" key="2">
    <source>
        <dbReference type="Proteomes" id="UP000593572"/>
    </source>
</evidence>
<dbReference type="Proteomes" id="UP000593572">
    <property type="component" value="Unassembled WGS sequence"/>
</dbReference>
<reference evidence="1 2" key="1">
    <citation type="journal article" date="2019" name="Genome Biol. Evol.">
        <title>Insights into the evolution of the New World diploid cottons (Gossypium, subgenus Houzingenia) based on genome sequencing.</title>
        <authorList>
            <person name="Grover C.E."/>
            <person name="Arick M.A. 2nd"/>
            <person name="Thrash A."/>
            <person name="Conover J.L."/>
            <person name="Sanders W.S."/>
            <person name="Peterson D.G."/>
            <person name="Frelichowski J.E."/>
            <person name="Scheffler J.A."/>
            <person name="Scheffler B.E."/>
            <person name="Wendel J.F."/>
        </authorList>
    </citation>
    <scope>NUCLEOTIDE SEQUENCE [LARGE SCALE GENOMIC DNA]</scope>
    <source>
        <strain evidence="1">157</strain>
        <tissue evidence="1">Leaf</tissue>
    </source>
</reference>
<protein>
    <submittedName>
        <fullName evidence="1">Uncharacterized protein</fullName>
    </submittedName>
</protein>
<keyword evidence="2" id="KW-1185">Reference proteome</keyword>
<comment type="caution">
    <text evidence="1">The sequence shown here is derived from an EMBL/GenBank/DDBJ whole genome shotgun (WGS) entry which is preliminary data.</text>
</comment>
<sequence length="346" mass="39232">MLHQKVLPYSSSFSSYYSVFLGHGKAFPHHRSLRSGYHAISAEKSCAPWKLKKAVGKHDGNSGLGFSNKRRKKNAPFLFICKQTMTLSQWLAIHVTVIMRKKKKKSPLTLEDVASMCINNTNDLNELKDECSMNEQLRVLSHQQHNSSHSNHNTEIAPRCGRNTRTTTFDDKVTNALQLMLAYYHCLDDEKVQLAAPEFINYALNWWTQLSDLLQKEILFEEQLKQGITYQNASMVNSQNSNSSSTFKGLKYSTGFGTYSWSTHSTQPQCFGKHAVNSQGTPSNSKFSTTSSSSTIPTGRQCAREVKRFKCNGCGYLSCDCLNRRLMISYGHLRCRHLESTICRQL</sequence>
<evidence type="ECO:0000313" key="1">
    <source>
        <dbReference type="EMBL" id="MBA0575747.1"/>
    </source>
</evidence>
<dbReference type="AlphaFoldDB" id="A0A7J8NFH2"/>
<accession>A0A7J8NFH2</accession>
<name>A0A7J8NFH2_9ROSI</name>
<gene>
    <name evidence="1" type="ORF">Golob_024107</name>
</gene>
<proteinExistence type="predicted"/>
<dbReference type="EMBL" id="JABEZX010264314">
    <property type="protein sequence ID" value="MBA0575747.1"/>
    <property type="molecule type" value="Genomic_DNA"/>
</dbReference>